<keyword evidence="7 9" id="KW-1133">Transmembrane helix</keyword>
<feature type="transmembrane region" description="Helical" evidence="9">
    <location>
        <begin position="307"/>
        <end position="329"/>
    </location>
</feature>
<dbReference type="Pfam" id="PF03169">
    <property type="entry name" value="OPT"/>
    <property type="match status" value="1"/>
</dbReference>
<organism evidence="10 11">
    <name type="scientific">Melanomma pulvis-pyrius CBS 109.77</name>
    <dbReference type="NCBI Taxonomy" id="1314802"/>
    <lineage>
        <taxon>Eukaryota</taxon>
        <taxon>Fungi</taxon>
        <taxon>Dikarya</taxon>
        <taxon>Ascomycota</taxon>
        <taxon>Pezizomycotina</taxon>
        <taxon>Dothideomycetes</taxon>
        <taxon>Pleosporomycetidae</taxon>
        <taxon>Pleosporales</taxon>
        <taxon>Melanommataceae</taxon>
        <taxon>Melanomma</taxon>
    </lineage>
</organism>
<feature type="transmembrane region" description="Helical" evidence="9">
    <location>
        <begin position="414"/>
        <end position="434"/>
    </location>
</feature>
<feature type="transmembrane region" description="Helical" evidence="9">
    <location>
        <begin position="646"/>
        <end position="667"/>
    </location>
</feature>
<dbReference type="AlphaFoldDB" id="A0A6A6X988"/>
<dbReference type="Proteomes" id="UP000799757">
    <property type="component" value="Unassembled WGS sequence"/>
</dbReference>
<protein>
    <submittedName>
        <fullName evidence="10">Small oligopeptide transporter</fullName>
    </submittedName>
</protein>
<feature type="transmembrane region" description="Helical" evidence="9">
    <location>
        <begin position="165"/>
        <end position="187"/>
    </location>
</feature>
<dbReference type="InterPro" id="IPR004813">
    <property type="entry name" value="OPT"/>
</dbReference>
<feature type="transmembrane region" description="Helical" evidence="9">
    <location>
        <begin position="493"/>
        <end position="519"/>
    </location>
</feature>
<evidence type="ECO:0000256" key="8">
    <source>
        <dbReference type="ARBA" id="ARBA00023136"/>
    </source>
</evidence>
<evidence type="ECO:0000256" key="1">
    <source>
        <dbReference type="ARBA" id="ARBA00004141"/>
    </source>
</evidence>
<feature type="transmembrane region" description="Helical" evidence="9">
    <location>
        <begin position="114"/>
        <end position="136"/>
    </location>
</feature>
<keyword evidence="5" id="KW-0571">Peptide transport</keyword>
<evidence type="ECO:0000256" key="9">
    <source>
        <dbReference type="SAM" id="Phobius"/>
    </source>
</evidence>
<comment type="subcellular location">
    <subcellularLocation>
        <location evidence="1">Membrane</location>
        <topology evidence="1">Multi-pass membrane protein</topology>
    </subcellularLocation>
</comment>
<accession>A0A6A6X988</accession>
<keyword evidence="8 9" id="KW-0472">Membrane</keyword>
<feature type="transmembrane region" description="Helical" evidence="9">
    <location>
        <begin position="540"/>
        <end position="559"/>
    </location>
</feature>
<evidence type="ECO:0000313" key="11">
    <source>
        <dbReference type="Proteomes" id="UP000799757"/>
    </source>
</evidence>
<feature type="transmembrane region" description="Helical" evidence="9">
    <location>
        <begin position="265"/>
        <end position="287"/>
    </location>
</feature>
<dbReference type="EMBL" id="MU001949">
    <property type="protein sequence ID" value="KAF2792918.1"/>
    <property type="molecule type" value="Genomic_DNA"/>
</dbReference>
<dbReference type="NCBIfam" id="TIGR00728">
    <property type="entry name" value="OPT_sfam"/>
    <property type="match status" value="1"/>
</dbReference>
<keyword evidence="11" id="KW-1185">Reference proteome</keyword>
<dbReference type="GO" id="GO:0015031">
    <property type="term" value="P:protein transport"/>
    <property type="evidence" value="ECO:0007669"/>
    <property type="project" value="UniProtKB-KW"/>
</dbReference>
<dbReference type="NCBIfam" id="TIGR00727">
    <property type="entry name" value="ISP4_OPT"/>
    <property type="match status" value="1"/>
</dbReference>
<feature type="transmembrane region" description="Helical" evidence="9">
    <location>
        <begin position="199"/>
        <end position="219"/>
    </location>
</feature>
<evidence type="ECO:0000313" key="10">
    <source>
        <dbReference type="EMBL" id="KAF2792918.1"/>
    </source>
</evidence>
<sequence length="786" mass="88381">MSDPANEKHTRATITTTVTTPVVITDKAHQWDPNLPQYKVDELQAATHGGDPEAVRKAQSDFIDNSPYEEVRAAVNNTDGREPANTIRAWVLGMIFVTVASGLNMFLSMRNPAINFPAIVILLHVIIVYPCGQFWASFAPTRQFNTFGLRWTLNTGPFNIKEHTVITIMAGISINYAYSTNAILALLGKPFYNLHMSWGFQILFTVSSQIIGLAMAGLFRRFLVWPAALIWPSQFSNTALLHALHSKFQTEQSNANGWTVSRTRLFCYVTLGMFFYHWFPAVIWQGLSVFAFVTWIRPNNVVVNQLFGGFTGLSLIPLTFDWTYVTSYLLSPLLAPAHAHINTLIGLIVFVIITTIGITYTGSLYSDYLPVSTAQTYDNTQSPYNVTRVLGPNFAFDLAKYKEYSPMFLAPTFALNYGLSFAALTAAVVHAIVFHRKELWYRFKASRNQEPDVHLKLMSKYAPCPDWWYGILLFISIMLGLATVLAFDSQLPWWGYFVSLLVALLFLIPCCMIYGIANIQLSLNVISPFLAGYMIPGRPIGVMIFKVFSTITLGQAQLFSGDLKLAHYMKVPPKTAFTAQLVAAVWACFVQVAVMNWTLGNIPDVCSRLQKGHFTCPNGRAFFSSSITWGVIGPHRMFGPGSTYSAIHYYWLIGALLPIIFYVLMRLAPKSPARYLNAPVMLGAMSWLPPAAPISFSSWAIIGLVFNYWIMRRWPGWWHNYNYITAAGLDTGLVIATVVIFFAITLKDYPIPQWWGNIKPFETTDYLYTAYRKTVAEGETFGPKTW</sequence>
<evidence type="ECO:0000256" key="7">
    <source>
        <dbReference type="ARBA" id="ARBA00022989"/>
    </source>
</evidence>
<keyword evidence="3" id="KW-0813">Transport</keyword>
<feature type="transmembrane region" description="Helical" evidence="9">
    <location>
        <begin position="687"/>
        <end position="709"/>
    </location>
</feature>
<keyword evidence="6" id="KW-0653">Protein transport</keyword>
<dbReference type="PANTHER" id="PTHR22601">
    <property type="entry name" value="ISP4 LIKE PROTEIN"/>
    <property type="match status" value="1"/>
</dbReference>
<evidence type="ECO:0000256" key="3">
    <source>
        <dbReference type="ARBA" id="ARBA00022448"/>
    </source>
</evidence>
<dbReference type="InterPro" id="IPR004648">
    <property type="entry name" value="Oligpept_transpt"/>
</dbReference>
<dbReference type="OrthoDB" id="9986677at2759"/>
<dbReference type="GO" id="GO:0016020">
    <property type="term" value="C:membrane"/>
    <property type="evidence" value="ECO:0007669"/>
    <property type="project" value="UniProtKB-SubCell"/>
</dbReference>
<name>A0A6A6X988_9PLEO</name>
<feature type="transmembrane region" description="Helical" evidence="9">
    <location>
        <begin position="579"/>
        <end position="599"/>
    </location>
</feature>
<keyword evidence="4 9" id="KW-0812">Transmembrane</keyword>
<comment type="similarity">
    <text evidence="2">Belongs to the oligopeptide OPT transporter family.</text>
</comment>
<proteinExistence type="inferred from homology"/>
<evidence type="ECO:0000256" key="6">
    <source>
        <dbReference type="ARBA" id="ARBA00022927"/>
    </source>
</evidence>
<reference evidence="10" key="1">
    <citation type="journal article" date="2020" name="Stud. Mycol.">
        <title>101 Dothideomycetes genomes: a test case for predicting lifestyles and emergence of pathogens.</title>
        <authorList>
            <person name="Haridas S."/>
            <person name="Albert R."/>
            <person name="Binder M."/>
            <person name="Bloem J."/>
            <person name="Labutti K."/>
            <person name="Salamov A."/>
            <person name="Andreopoulos B."/>
            <person name="Baker S."/>
            <person name="Barry K."/>
            <person name="Bills G."/>
            <person name="Bluhm B."/>
            <person name="Cannon C."/>
            <person name="Castanera R."/>
            <person name="Culley D."/>
            <person name="Daum C."/>
            <person name="Ezra D."/>
            <person name="Gonzalez J."/>
            <person name="Henrissat B."/>
            <person name="Kuo A."/>
            <person name="Liang C."/>
            <person name="Lipzen A."/>
            <person name="Lutzoni F."/>
            <person name="Magnuson J."/>
            <person name="Mondo S."/>
            <person name="Nolan M."/>
            <person name="Ohm R."/>
            <person name="Pangilinan J."/>
            <person name="Park H.-J."/>
            <person name="Ramirez L."/>
            <person name="Alfaro M."/>
            <person name="Sun H."/>
            <person name="Tritt A."/>
            <person name="Yoshinaga Y."/>
            <person name="Zwiers L.-H."/>
            <person name="Turgeon B."/>
            <person name="Goodwin S."/>
            <person name="Spatafora J."/>
            <person name="Crous P."/>
            <person name="Grigoriev I."/>
        </authorList>
    </citation>
    <scope>NUCLEOTIDE SEQUENCE</scope>
    <source>
        <strain evidence="10">CBS 109.77</strain>
    </source>
</reference>
<feature type="transmembrane region" description="Helical" evidence="9">
    <location>
        <begin position="341"/>
        <end position="360"/>
    </location>
</feature>
<evidence type="ECO:0000256" key="5">
    <source>
        <dbReference type="ARBA" id="ARBA00022856"/>
    </source>
</evidence>
<feature type="transmembrane region" description="Helical" evidence="9">
    <location>
        <begin position="721"/>
        <end position="744"/>
    </location>
</feature>
<feature type="transmembrane region" description="Helical" evidence="9">
    <location>
        <begin position="87"/>
        <end position="107"/>
    </location>
</feature>
<dbReference type="GO" id="GO:0035673">
    <property type="term" value="F:oligopeptide transmembrane transporter activity"/>
    <property type="evidence" value="ECO:0007669"/>
    <property type="project" value="InterPro"/>
</dbReference>
<evidence type="ECO:0000256" key="4">
    <source>
        <dbReference type="ARBA" id="ARBA00022692"/>
    </source>
</evidence>
<evidence type="ECO:0000256" key="2">
    <source>
        <dbReference type="ARBA" id="ARBA00008807"/>
    </source>
</evidence>
<gene>
    <name evidence="10" type="ORF">K505DRAFT_306719</name>
</gene>
<feature type="transmembrane region" description="Helical" evidence="9">
    <location>
        <begin position="467"/>
        <end position="487"/>
    </location>
</feature>